<keyword evidence="2" id="KW-1185">Reference proteome</keyword>
<comment type="caution">
    <text evidence="1">The sequence shown here is derived from an EMBL/GenBank/DDBJ whole genome shotgun (WGS) entry which is preliminary data.</text>
</comment>
<evidence type="ECO:0000313" key="1">
    <source>
        <dbReference type="EMBL" id="GAA2877346.1"/>
    </source>
</evidence>
<dbReference type="RefSeq" id="WP_344973247.1">
    <property type="nucleotide sequence ID" value="NZ_BAAAVI010000026.1"/>
</dbReference>
<reference evidence="1 2" key="1">
    <citation type="journal article" date="2019" name="Int. J. Syst. Evol. Microbiol.">
        <title>The Global Catalogue of Microorganisms (GCM) 10K type strain sequencing project: providing services to taxonomists for standard genome sequencing and annotation.</title>
        <authorList>
            <consortium name="The Broad Institute Genomics Platform"/>
            <consortium name="The Broad Institute Genome Sequencing Center for Infectious Disease"/>
            <person name="Wu L."/>
            <person name="Ma J."/>
        </authorList>
    </citation>
    <scope>NUCLEOTIDE SEQUENCE [LARGE SCALE GENOMIC DNA]</scope>
    <source>
        <strain evidence="1 2">JCM 6242</strain>
    </source>
</reference>
<dbReference type="Proteomes" id="UP001500831">
    <property type="component" value="Unassembled WGS sequence"/>
</dbReference>
<evidence type="ECO:0000313" key="2">
    <source>
        <dbReference type="Proteomes" id="UP001500831"/>
    </source>
</evidence>
<organism evidence="1 2">
    <name type="scientific">Streptosporangium fragile</name>
    <dbReference type="NCBI Taxonomy" id="46186"/>
    <lineage>
        <taxon>Bacteria</taxon>
        <taxon>Bacillati</taxon>
        <taxon>Actinomycetota</taxon>
        <taxon>Actinomycetes</taxon>
        <taxon>Streptosporangiales</taxon>
        <taxon>Streptosporangiaceae</taxon>
        <taxon>Streptosporangium</taxon>
    </lineage>
</organism>
<gene>
    <name evidence="1" type="ORF">GCM10010517_38810</name>
</gene>
<accession>A0ABN3VYT2</accession>
<dbReference type="EMBL" id="BAAAVI010000026">
    <property type="protein sequence ID" value="GAA2877346.1"/>
    <property type="molecule type" value="Genomic_DNA"/>
</dbReference>
<protein>
    <recommendedName>
        <fullName evidence="3">Histidine kinase</fullName>
    </recommendedName>
</protein>
<sequence length="62" mass="6708">MTWIFAGGALALAGLVVLGFLAVRVLRAATELGREVDRARGRLEPARQVFIETTRTIRAGRG</sequence>
<name>A0ABN3VYT2_9ACTN</name>
<evidence type="ECO:0008006" key="3">
    <source>
        <dbReference type="Google" id="ProtNLM"/>
    </source>
</evidence>
<proteinExistence type="predicted"/>